<dbReference type="PANTHER" id="PTHR42759">
    <property type="entry name" value="MOXR FAMILY PROTEIN"/>
    <property type="match status" value="1"/>
</dbReference>
<dbReference type="Proteomes" id="UP000176988">
    <property type="component" value="Unassembled WGS sequence"/>
</dbReference>
<dbReference type="SUPFAM" id="SSF52540">
    <property type="entry name" value="P-loop containing nucleoside triphosphate hydrolases"/>
    <property type="match status" value="1"/>
</dbReference>
<dbReference type="InterPro" id="IPR027417">
    <property type="entry name" value="P-loop_NTPase"/>
</dbReference>
<keyword evidence="2" id="KW-0547">Nucleotide-binding</keyword>
<dbReference type="GO" id="GO:0005524">
    <property type="term" value="F:ATP binding"/>
    <property type="evidence" value="ECO:0007669"/>
    <property type="project" value="UniProtKB-KW"/>
</dbReference>
<evidence type="ECO:0008006" key="8">
    <source>
        <dbReference type="Google" id="ProtNLM"/>
    </source>
</evidence>
<sequence>MADLLKVRAVNGGDDGLIWEFVDSDMTGYRIELDQPVRSEMGVQVGDVWQAQLVKLYGKQRNNRRAILRLVIREREVQPFDRLTEIPGFWMGSDQLSRLLILIHNRQNAILIGSQGTGKTTFSYSLAEAMGWPEPCKVEIAAVNQATQLFGSNAAVGGTTRFNKSYLLEYLERATIAYEQELPGKWLVILDEWSRAHAKIKAPLHGCLDGTRQLTISTEEGSRTIIVPPNVVFLATANVGGDFVGTFQLDPADMDRFSPVRMKPMPEDFEVRILVNKTGILESQAINIVRVARALRQAAAGHLIGYAPSFRRVEAAGVLVSYGMDLRTAIIDELFGYYEGGRDENGNPLEPNSEFGKAYEALTSKVVSPKKMTVADS</sequence>
<evidence type="ECO:0000259" key="4">
    <source>
        <dbReference type="Pfam" id="PF07728"/>
    </source>
</evidence>
<gene>
    <name evidence="6" type="ORF">A2480_00950</name>
</gene>
<dbReference type="STRING" id="1802424.A2480_00950"/>
<dbReference type="InterPro" id="IPR050764">
    <property type="entry name" value="CbbQ/NirQ/NorQ/GpvN"/>
</dbReference>
<keyword evidence="3" id="KW-0067">ATP-binding</keyword>
<proteinExistence type="inferred from homology"/>
<evidence type="ECO:0000259" key="5">
    <source>
        <dbReference type="Pfam" id="PF08406"/>
    </source>
</evidence>
<accession>A0A1F7WDK9</accession>
<dbReference type="Pfam" id="PF07728">
    <property type="entry name" value="AAA_5"/>
    <property type="match status" value="1"/>
</dbReference>
<reference evidence="6 7" key="1">
    <citation type="journal article" date="2016" name="Nat. Commun.">
        <title>Thousands of microbial genomes shed light on interconnected biogeochemical processes in an aquifer system.</title>
        <authorList>
            <person name="Anantharaman K."/>
            <person name="Brown C.T."/>
            <person name="Hug L.A."/>
            <person name="Sharon I."/>
            <person name="Castelle C.J."/>
            <person name="Probst A.J."/>
            <person name="Thomas B.C."/>
            <person name="Singh A."/>
            <person name="Wilkins M.J."/>
            <person name="Karaoz U."/>
            <person name="Brodie E.L."/>
            <person name="Williams K.H."/>
            <person name="Hubbard S.S."/>
            <person name="Banfield J.F."/>
        </authorList>
    </citation>
    <scope>NUCLEOTIDE SEQUENCE [LARGE SCALE GENOMIC DNA]</scope>
</reference>
<evidence type="ECO:0000313" key="6">
    <source>
        <dbReference type="EMBL" id="OGM00657.1"/>
    </source>
</evidence>
<dbReference type="InterPro" id="IPR011704">
    <property type="entry name" value="ATPase_dyneun-rel_AAA"/>
</dbReference>
<evidence type="ECO:0000256" key="3">
    <source>
        <dbReference type="ARBA" id="ARBA00022840"/>
    </source>
</evidence>
<dbReference type="AlphaFoldDB" id="A0A1F7WDK9"/>
<dbReference type="InterPro" id="IPR013615">
    <property type="entry name" value="CbbQ_C"/>
</dbReference>
<protein>
    <recommendedName>
        <fullName evidence="8">AAA+ ATPase domain-containing protein</fullName>
    </recommendedName>
</protein>
<dbReference type="GO" id="GO:0016887">
    <property type="term" value="F:ATP hydrolysis activity"/>
    <property type="evidence" value="ECO:0007669"/>
    <property type="project" value="InterPro"/>
</dbReference>
<feature type="domain" description="ATPase dynein-related AAA" evidence="4">
    <location>
        <begin position="109"/>
        <end position="257"/>
    </location>
</feature>
<evidence type="ECO:0000256" key="1">
    <source>
        <dbReference type="ARBA" id="ARBA00009417"/>
    </source>
</evidence>
<comment type="caution">
    <text evidence="6">The sequence shown here is derived from an EMBL/GenBank/DDBJ whole genome shotgun (WGS) entry which is preliminary data.</text>
</comment>
<dbReference type="EMBL" id="MGFG01000027">
    <property type="protein sequence ID" value="OGM00657.1"/>
    <property type="molecule type" value="Genomic_DNA"/>
</dbReference>
<name>A0A1F7WDK9_9BACT</name>
<dbReference type="Gene3D" id="3.40.50.300">
    <property type="entry name" value="P-loop containing nucleotide triphosphate hydrolases"/>
    <property type="match status" value="1"/>
</dbReference>
<comment type="similarity">
    <text evidence="1">Belongs to the CbbQ/NirQ/NorQ/GpvN family.</text>
</comment>
<feature type="domain" description="CbbQ/NirQ/NorQ C-terminal" evidence="5">
    <location>
        <begin position="270"/>
        <end position="330"/>
    </location>
</feature>
<dbReference type="Pfam" id="PF08406">
    <property type="entry name" value="CbbQ_C"/>
    <property type="match status" value="1"/>
</dbReference>
<dbReference type="PANTHER" id="PTHR42759:SF1">
    <property type="entry name" value="MAGNESIUM-CHELATASE SUBUNIT CHLD"/>
    <property type="match status" value="1"/>
</dbReference>
<organism evidence="6 7">
    <name type="scientific">Candidatus Uhrbacteria bacterium RIFOXYC2_FULL_47_19</name>
    <dbReference type="NCBI Taxonomy" id="1802424"/>
    <lineage>
        <taxon>Bacteria</taxon>
        <taxon>Candidatus Uhriibacteriota</taxon>
    </lineage>
</organism>
<evidence type="ECO:0000256" key="2">
    <source>
        <dbReference type="ARBA" id="ARBA00022741"/>
    </source>
</evidence>
<evidence type="ECO:0000313" key="7">
    <source>
        <dbReference type="Proteomes" id="UP000176988"/>
    </source>
</evidence>